<evidence type="ECO:0000256" key="1">
    <source>
        <dbReference type="SAM" id="Phobius"/>
    </source>
</evidence>
<feature type="transmembrane region" description="Helical" evidence="1">
    <location>
        <begin position="32"/>
        <end position="50"/>
    </location>
</feature>
<dbReference type="EMBL" id="BMOM01000019">
    <property type="protein sequence ID" value="GGM14002.1"/>
    <property type="molecule type" value="Genomic_DNA"/>
</dbReference>
<organism evidence="2 3">
    <name type="scientific">Deinococcus aerophilus</name>
    <dbReference type="NCBI Taxonomy" id="522488"/>
    <lineage>
        <taxon>Bacteria</taxon>
        <taxon>Thermotogati</taxon>
        <taxon>Deinococcota</taxon>
        <taxon>Deinococci</taxon>
        <taxon>Deinococcales</taxon>
        <taxon>Deinococcaceae</taxon>
        <taxon>Deinococcus</taxon>
    </lineage>
</organism>
<feature type="transmembrane region" description="Helical" evidence="1">
    <location>
        <begin position="7"/>
        <end position="26"/>
    </location>
</feature>
<accession>A0ABQ2GVK9</accession>
<keyword evidence="1" id="KW-0472">Membrane</keyword>
<reference evidence="3" key="1">
    <citation type="journal article" date="2019" name="Int. J. Syst. Evol. Microbiol.">
        <title>The Global Catalogue of Microorganisms (GCM) 10K type strain sequencing project: providing services to taxonomists for standard genome sequencing and annotation.</title>
        <authorList>
            <consortium name="The Broad Institute Genomics Platform"/>
            <consortium name="The Broad Institute Genome Sequencing Center for Infectious Disease"/>
            <person name="Wu L."/>
            <person name="Ma J."/>
        </authorList>
    </citation>
    <scope>NUCLEOTIDE SEQUENCE [LARGE SCALE GENOMIC DNA]</scope>
    <source>
        <strain evidence="3">JCM 15443</strain>
    </source>
</reference>
<name>A0ABQ2GVK9_9DEIO</name>
<gene>
    <name evidence="2" type="ORF">GCM10010841_23270</name>
</gene>
<keyword evidence="1" id="KW-1133">Transmembrane helix</keyword>
<keyword evidence="1" id="KW-0812">Transmembrane</keyword>
<evidence type="ECO:0000313" key="3">
    <source>
        <dbReference type="Proteomes" id="UP000661918"/>
    </source>
</evidence>
<feature type="transmembrane region" description="Helical" evidence="1">
    <location>
        <begin position="151"/>
        <end position="169"/>
    </location>
</feature>
<keyword evidence="3" id="KW-1185">Reference proteome</keyword>
<dbReference type="Proteomes" id="UP000661918">
    <property type="component" value="Unassembled WGS sequence"/>
</dbReference>
<evidence type="ECO:0008006" key="4">
    <source>
        <dbReference type="Google" id="ProtNLM"/>
    </source>
</evidence>
<dbReference type="RefSeq" id="WP_188904527.1">
    <property type="nucleotide sequence ID" value="NZ_BMOM01000019.1"/>
</dbReference>
<sequence length="177" mass="18595">MRGKRIGALIGALGGLLFVLINTGAFPVQFAVPVRGLGTLAFVFVLWRTVLRPPPQTIAETPPSPTARRVYWNCVLAGALSIPIGANLLNRVLPLPQLTVLWVIFVVGARFLPFTRAFAAPVFKPLAWVLMGLAATGAALTLTVWPAAPGSIAVLAGFALLGFSASGTVKRSGLLLD</sequence>
<feature type="transmembrane region" description="Helical" evidence="1">
    <location>
        <begin position="126"/>
        <end position="145"/>
    </location>
</feature>
<feature type="transmembrane region" description="Helical" evidence="1">
    <location>
        <begin position="95"/>
        <end position="114"/>
    </location>
</feature>
<proteinExistence type="predicted"/>
<comment type="caution">
    <text evidence="2">The sequence shown here is derived from an EMBL/GenBank/DDBJ whole genome shotgun (WGS) entry which is preliminary data.</text>
</comment>
<protein>
    <recommendedName>
        <fullName evidence="4">EamA family transporter</fullName>
    </recommendedName>
</protein>
<feature type="transmembrane region" description="Helical" evidence="1">
    <location>
        <begin position="70"/>
        <end position="89"/>
    </location>
</feature>
<evidence type="ECO:0000313" key="2">
    <source>
        <dbReference type="EMBL" id="GGM14002.1"/>
    </source>
</evidence>